<dbReference type="AlphaFoldDB" id="A0AAD3TYK3"/>
<evidence type="ECO:0000313" key="1">
    <source>
        <dbReference type="EMBL" id="GMK59148.1"/>
    </source>
</evidence>
<dbReference type="InterPro" id="IPR019410">
    <property type="entry name" value="Methyltransf_16"/>
</dbReference>
<dbReference type="Pfam" id="PF10294">
    <property type="entry name" value="Methyltransf_16"/>
    <property type="match status" value="1"/>
</dbReference>
<dbReference type="PANTHER" id="PTHR14614:SF104">
    <property type="entry name" value="N-METHYLTRANSFERASE, PUTATIVE (AFU_ORTHOLOGUE AFUA_1G17750)-RELATED"/>
    <property type="match status" value="1"/>
</dbReference>
<accession>A0AAD3TYK3</accession>
<reference evidence="1" key="1">
    <citation type="journal article" date="2023" name="BMC Genomics">
        <title>Chromosome-level genome assemblies of Cutaneotrichosporon spp. (Trichosporonales, Basidiomycota) reveal imbalanced evolution between nucleotide sequences and chromosome synteny.</title>
        <authorList>
            <person name="Kobayashi Y."/>
            <person name="Kayamori A."/>
            <person name="Aoki K."/>
            <person name="Shiwa Y."/>
            <person name="Matsutani M."/>
            <person name="Fujita N."/>
            <person name="Sugita T."/>
            <person name="Iwasaki W."/>
            <person name="Tanaka N."/>
            <person name="Takashima M."/>
        </authorList>
    </citation>
    <scope>NUCLEOTIDE SEQUENCE</scope>
    <source>
        <strain evidence="1">HIS016</strain>
    </source>
</reference>
<dbReference type="CDD" id="cd02440">
    <property type="entry name" value="AdoMet_MTases"/>
    <property type="match status" value="1"/>
</dbReference>
<evidence type="ECO:0008006" key="3">
    <source>
        <dbReference type="Google" id="ProtNLM"/>
    </source>
</evidence>
<name>A0AAD3TYK3_9TREE</name>
<comment type="caution">
    <text evidence="1">The sequence shown here is derived from an EMBL/GenBank/DDBJ whole genome shotgun (WGS) entry which is preliminary data.</text>
</comment>
<dbReference type="GO" id="GO:0005737">
    <property type="term" value="C:cytoplasm"/>
    <property type="evidence" value="ECO:0007669"/>
    <property type="project" value="TreeGrafter"/>
</dbReference>
<sequence length="265" mass="28380">MEDSADIFDTALCTLFQVPPIGFSTASPDDPHTYTPPVGTPVRLWLPHPSASVHATLQANHLWLSAVFLADRIASGDISFGNAHPGTGSEAVVELGAGAGLPSIMAARSGARVVCTDYDDSVVVATIQRNFEADKPGDWAVMGHGWGSDVSKLLSHAQRGYDAVLLADTLWSSDKHGILLDSVTSLLRRPTEGYAGGVVHVAAGLHTGRGPVTRFIKMVTERGLTATFQAEVQWLPGGGWGPHQWEGEELQEERGVVVYYTLRWA</sequence>
<dbReference type="EMBL" id="BTCM01000007">
    <property type="protein sequence ID" value="GMK59148.1"/>
    <property type="molecule type" value="Genomic_DNA"/>
</dbReference>
<evidence type="ECO:0000313" key="2">
    <source>
        <dbReference type="Proteomes" id="UP001222932"/>
    </source>
</evidence>
<keyword evidence="2" id="KW-1185">Reference proteome</keyword>
<reference evidence="1" key="2">
    <citation type="submission" date="2023-06" db="EMBL/GenBank/DDBJ databases">
        <authorList>
            <person name="Kobayashi Y."/>
            <person name="Kayamori A."/>
            <person name="Aoki K."/>
            <person name="Shiwa Y."/>
            <person name="Fujita N."/>
            <person name="Sugita T."/>
            <person name="Iwasaki W."/>
            <person name="Tanaka N."/>
            <person name="Takashima M."/>
        </authorList>
    </citation>
    <scope>NUCLEOTIDE SEQUENCE</scope>
    <source>
        <strain evidence="1">HIS016</strain>
    </source>
</reference>
<dbReference type="GO" id="GO:0008757">
    <property type="term" value="F:S-adenosylmethionine-dependent methyltransferase activity"/>
    <property type="evidence" value="ECO:0007669"/>
    <property type="project" value="UniProtKB-ARBA"/>
</dbReference>
<organism evidence="1 2">
    <name type="scientific">Cutaneotrichosporon spelunceum</name>
    <dbReference type="NCBI Taxonomy" id="1672016"/>
    <lineage>
        <taxon>Eukaryota</taxon>
        <taxon>Fungi</taxon>
        <taxon>Dikarya</taxon>
        <taxon>Basidiomycota</taxon>
        <taxon>Agaricomycotina</taxon>
        <taxon>Tremellomycetes</taxon>
        <taxon>Trichosporonales</taxon>
        <taxon>Trichosporonaceae</taxon>
        <taxon>Cutaneotrichosporon</taxon>
    </lineage>
</organism>
<dbReference type="PANTHER" id="PTHR14614">
    <property type="entry name" value="HEPATOCELLULAR CARCINOMA-ASSOCIATED ANTIGEN"/>
    <property type="match status" value="1"/>
</dbReference>
<dbReference type="InterPro" id="IPR029063">
    <property type="entry name" value="SAM-dependent_MTases_sf"/>
</dbReference>
<dbReference type="Gene3D" id="3.40.50.150">
    <property type="entry name" value="Vaccinia Virus protein VP39"/>
    <property type="match status" value="1"/>
</dbReference>
<proteinExistence type="predicted"/>
<dbReference type="SUPFAM" id="SSF53335">
    <property type="entry name" value="S-adenosyl-L-methionine-dependent methyltransferases"/>
    <property type="match status" value="1"/>
</dbReference>
<protein>
    <recommendedName>
        <fullName evidence="3">Nicotinamide N-methyltransferase</fullName>
    </recommendedName>
</protein>
<gene>
    <name evidence="1" type="ORF">CspeluHIS016_0701630</name>
</gene>
<dbReference type="Proteomes" id="UP001222932">
    <property type="component" value="Unassembled WGS sequence"/>
</dbReference>